<sequence>MTLLHRRICFSMNVPCDSKLLKLLIDSNQMIIEVSTGRSVRDSDAFIYEWEWESQTPRAQFLEKNGWIISKATGKKLAWAAGSKRGKLIPSTNNATYRFHRKCYATGSYTGQLTIIDLSKLED</sequence>
<name>A0AAW0G5G5_9APHY</name>
<organism evidence="1 2">
    <name type="scientific">Cerrena zonata</name>
    <dbReference type="NCBI Taxonomy" id="2478898"/>
    <lineage>
        <taxon>Eukaryota</taxon>
        <taxon>Fungi</taxon>
        <taxon>Dikarya</taxon>
        <taxon>Basidiomycota</taxon>
        <taxon>Agaricomycotina</taxon>
        <taxon>Agaricomycetes</taxon>
        <taxon>Polyporales</taxon>
        <taxon>Cerrenaceae</taxon>
        <taxon>Cerrena</taxon>
    </lineage>
</organism>
<protein>
    <submittedName>
        <fullName evidence="1">Uncharacterized protein</fullName>
    </submittedName>
</protein>
<dbReference type="Proteomes" id="UP001385951">
    <property type="component" value="Unassembled WGS sequence"/>
</dbReference>
<accession>A0AAW0G5G5</accession>
<reference evidence="1 2" key="1">
    <citation type="submission" date="2022-09" db="EMBL/GenBank/DDBJ databases">
        <authorList>
            <person name="Palmer J.M."/>
        </authorList>
    </citation>
    <scope>NUCLEOTIDE SEQUENCE [LARGE SCALE GENOMIC DNA]</scope>
    <source>
        <strain evidence="1 2">DSM 7382</strain>
    </source>
</reference>
<evidence type="ECO:0000313" key="2">
    <source>
        <dbReference type="Proteomes" id="UP001385951"/>
    </source>
</evidence>
<gene>
    <name evidence="1" type="ORF">QCA50_008836</name>
</gene>
<dbReference type="EMBL" id="JASBNA010000012">
    <property type="protein sequence ID" value="KAK7687622.1"/>
    <property type="molecule type" value="Genomic_DNA"/>
</dbReference>
<evidence type="ECO:0000313" key="1">
    <source>
        <dbReference type="EMBL" id="KAK7687622.1"/>
    </source>
</evidence>
<dbReference type="AlphaFoldDB" id="A0AAW0G5G5"/>
<comment type="caution">
    <text evidence="1">The sequence shown here is derived from an EMBL/GenBank/DDBJ whole genome shotgun (WGS) entry which is preliminary data.</text>
</comment>
<keyword evidence="2" id="KW-1185">Reference proteome</keyword>
<proteinExistence type="predicted"/>